<dbReference type="Proteomes" id="UP000801492">
    <property type="component" value="Unassembled WGS sequence"/>
</dbReference>
<dbReference type="PANTHER" id="PTHR23306">
    <property type="entry name" value="TUMOR SUSCEPTIBILITY GENE 101 PROTEIN-RELATED"/>
    <property type="match status" value="1"/>
</dbReference>
<comment type="subcellular location">
    <subcellularLocation>
        <location evidence="1">Endosome</location>
    </subcellularLocation>
</comment>
<dbReference type="InterPro" id="IPR052070">
    <property type="entry name" value="ESCRT-I_UEV_domain"/>
</dbReference>
<dbReference type="InterPro" id="IPR008883">
    <property type="entry name" value="UEV_N"/>
</dbReference>
<dbReference type="GO" id="GO:0043130">
    <property type="term" value="F:ubiquitin binding"/>
    <property type="evidence" value="ECO:0007669"/>
    <property type="project" value="TreeGrafter"/>
</dbReference>
<evidence type="ECO:0000256" key="6">
    <source>
        <dbReference type="ARBA" id="ARBA00023054"/>
    </source>
</evidence>
<dbReference type="InterPro" id="IPR016135">
    <property type="entry name" value="UBQ-conjugating_enzyme/RWD"/>
</dbReference>
<evidence type="ECO:0000256" key="7">
    <source>
        <dbReference type="PROSITE-ProRule" id="PRU00047"/>
    </source>
</evidence>
<evidence type="ECO:0000256" key="10">
    <source>
        <dbReference type="SAM" id="MobiDB-lite"/>
    </source>
</evidence>
<dbReference type="PROSITE" id="PS50158">
    <property type="entry name" value="ZF_CCHC"/>
    <property type="match status" value="1"/>
</dbReference>
<evidence type="ECO:0000256" key="4">
    <source>
        <dbReference type="ARBA" id="ARBA00022753"/>
    </source>
</evidence>
<keyword evidence="7" id="KW-0479">Metal-binding</keyword>
<dbReference type="Pfam" id="PF05743">
    <property type="entry name" value="UEV"/>
    <property type="match status" value="1"/>
</dbReference>
<comment type="similarity">
    <text evidence="2">Belongs to the ubiquitin-conjugating enzyme family. UEV subfamily.</text>
</comment>
<comment type="caution">
    <text evidence="14">The sequence shown here is derived from an EMBL/GenBank/DDBJ whole genome shotgun (WGS) entry which is preliminary data.</text>
</comment>
<accession>A0A8K0FZV2</accession>
<feature type="coiled-coil region" evidence="9">
    <location>
        <begin position="360"/>
        <end position="429"/>
    </location>
</feature>
<dbReference type="InterPro" id="IPR037202">
    <property type="entry name" value="ESCRT_assembly_dom"/>
</dbReference>
<dbReference type="SUPFAM" id="SSF140111">
    <property type="entry name" value="Endosomal sorting complex assembly domain"/>
    <property type="match status" value="1"/>
</dbReference>
<organism evidence="14 15">
    <name type="scientific">Ignelater luminosus</name>
    <name type="common">Cucubano</name>
    <name type="synonym">Pyrophorus luminosus</name>
    <dbReference type="NCBI Taxonomy" id="2038154"/>
    <lineage>
        <taxon>Eukaryota</taxon>
        <taxon>Metazoa</taxon>
        <taxon>Ecdysozoa</taxon>
        <taxon>Arthropoda</taxon>
        <taxon>Hexapoda</taxon>
        <taxon>Insecta</taxon>
        <taxon>Pterygota</taxon>
        <taxon>Neoptera</taxon>
        <taxon>Endopterygota</taxon>
        <taxon>Coleoptera</taxon>
        <taxon>Polyphaga</taxon>
        <taxon>Elateriformia</taxon>
        <taxon>Elateroidea</taxon>
        <taxon>Elateridae</taxon>
        <taxon>Agrypninae</taxon>
        <taxon>Pyrophorini</taxon>
        <taxon>Ignelater</taxon>
    </lineage>
</organism>
<evidence type="ECO:0000313" key="15">
    <source>
        <dbReference type="Proteomes" id="UP000801492"/>
    </source>
</evidence>
<keyword evidence="5 8" id="KW-0653">Protein transport</keyword>
<dbReference type="PROSITE" id="PS51322">
    <property type="entry name" value="UEV"/>
    <property type="match status" value="1"/>
</dbReference>
<feature type="domain" description="UEV" evidence="13">
    <location>
        <begin position="115"/>
        <end position="258"/>
    </location>
</feature>
<dbReference type="GO" id="GO:0000813">
    <property type="term" value="C:ESCRT I complex"/>
    <property type="evidence" value="ECO:0007669"/>
    <property type="project" value="TreeGrafter"/>
</dbReference>
<keyword evidence="3 8" id="KW-0813">Transport</keyword>
<name>A0A8K0FZV2_IGNLU</name>
<proteinExistence type="inferred from homology"/>
<dbReference type="GO" id="GO:0003676">
    <property type="term" value="F:nucleic acid binding"/>
    <property type="evidence" value="ECO:0007669"/>
    <property type="project" value="InterPro"/>
</dbReference>
<dbReference type="GO" id="GO:0008333">
    <property type="term" value="P:endosome to lysosome transport"/>
    <property type="evidence" value="ECO:0007669"/>
    <property type="project" value="TreeGrafter"/>
</dbReference>
<dbReference type="GO" id="GO:0008270">
    <property type="term" value="F:zinc ion binding"/>
    <property type="evidence" value="ECO:0007669"/>
    <property type="project" value="UniProtKB-KW"/>
</dbReference>
<evidence type="ECO:0000256" key="8">
    <source>
        <dbReference type="PROSITE-ProRule" id="PRU00644"/>
    </source>
</evidence>
<keyword evidence="7" id="KW-0863">Zinc-finger</keyword>
<feature type="domain" description="CCHC-type" evidence="11">
    <location>
        <begin position="21"/>
        <end position="36"/>
    </location>
</feature>
<evidence type="ECO:0000256" key="1">
    <source>
        <dbReference type="ARBA" id="ARBA00004177"/>
    </source>
</evidence>
<dbReference type="AlphaFoldDB" id="A0A8K0FZV2"/>
<evidence type="ECO:0008006" key="16">
    <source>
        <dbReference type="Google" id="ProtNLM"/>
    </source>
</evidence>
<dbReference type="GO" id="GO:0015031">
    <property type="term" value="P:protein transport"/>
    <property type="evidence" value="ECO:0007669"/>
    <property type="project" value="UniProtKB-UniRule"/>
</dbReference>
<evidence type="ECO:0000259" key="13">
    <source>
        <dbReference type="PROSITE" id="PS51322"/>
    </source>
</evidence>
<dbReference type="OrthoDB" id="306304at2759"/>
<sequence length="508" mass="57754">MNNEYGTKLLPPGKELVRPACKKCGYAGHLTYQCRNFIKVDPNKEILLDVSSTSSESDQDYLTPLTELREKELREKLKKAKHKKKRKKEKKLKKEKKRKRSPSTSSESSNDRDVPSDSESNEKYSGKYHNPDIALREILTVTNHYQGLHSQQETYTFNDGTPRELVNLNGTIPVRYKGCVYNIPICMWLMDTHPKNAPICYVKPTSDMSIKVSMYVDQNGKIYLPYLHDWVPNASDLLGLIQVMIVTFGEQPPVFSRPKDMPYPQNSYMPQPGGSTPYMPFPTPYGPSSGGYGGYPPPYPPTSSTFPQFPPYPPTTYPAYPTTNFDNPTPSMPPSGGGTGTIKEEHIRESLLTGIEEKLMRRMKEQFQQSQAELETLRRTQEELKQGKAKLDAILSRLEKEENDLNKNITLLQDKEQELDKAIERLSNQDPIDVDDAVTTTAPLYKQLLNAFAEEAALEDAIYYMGEALRCGVIDLDVFLRQVRTLSRKQFMLRALMQKCRQKAGLAV</sequence>
<evidence type="ECO:0000256" key="5">
    <source>
        <dbReference type="ARBA" id="ARBA00022927"/>
    </source>
</evidence>
<evidence type="ECO:0000259" key="11">
    <source>
        <dbReference type="PROSITE" id="PS50158"/>
    </source>
</evidence>
<evidence type="ECO:0000256" key="2">
    <source>
        <dbReference type="ARBA" id="ARBA00009594"/>
    </source>
</evidence>
<keyword evidence="15" id="KW-1185">Reference proteome</keyword>
<keyword evidence="6 9" id="KW-0175">Coiled coil</keyword>
<dbReference type="PANTHER" id="PTHR23306:SF3">
    <property type="entry name" value="TUMOR SUPPRESSOR PROTEIN 101"/>
    <property type="match status" value="1"/>
</dbReference>
<dbReference type="Gene3D" id="6.10.140.820">
    <property type="match status" value="1"/>
</dbReference>
<dbReference type="SUPFAM" id="SSF54495">
    <property type="entry name" value="UBC-like"/>
    <property type="match status" value="1"/>
</dbReference>
<dbReference type="CDD" id="cd11685">
    <property type="entry name" value="UEV_TSG101-like"/>
    <property type="match status" value="1"/>
</dbReference>
<dbReference type="Pfam" id="PF13917">
    <property type="entry name" value="zf-CCHC_3"/>
    <property type="match status" value="1"/>
</dbReference>
<feature type="compositionally biased region" description="Basic residues" evidence="10">
    <location>
        <begin position="76"/>
        <end position="101"/>
    </location>
</feature>
<dbReference type="InterPro" id="IPR001878">
    <property type="entry name" value="Znf_CCHC"/>
</dbReference>
<dbReference type="EMBL" id="VTPC01090959">
    <property type="protein sequence ID" value="KAF2880529.1"/>
    <property type="molecule type" value="Genomic_DNA"/>
</dbReference>
<dbReference type="Gene3D" id="3.10.110.10">
    <property type="entry name" value="Ubiquitin Conjugating Enzyme"/>
    <property type="match status" value="1"/>
</dbReference>
<evidence type="ECO:0000259" key="12">
    <source>
        <dbReference type="PROSITE" id="PS51312"/>
    </source>
</evidence>
<evidence type="ECO:0000313" key="14">
    <source>
        <dbReference type="EMBL" id="KAF2880529.1"/>
    </source>
</evidence>
<keyword evidence="4" id="KW-0967">Endosome</keyword>
<reference evidence="14" key="1">
    <citation type="submission" date="2019-08" db="EMBL/GenBank/DDBJ databases">
        <title>The genome of the North American firefly Photinus pyralis.</title>
        <authorList>
            <consortium name="Photinus pyralis genome working group"/>
            <person name="Fallon T.R."/>
            <person name="Sander Lower S.E."/>
            <person name="Weng J.-K."/>
        </authorList>
    </citation>
    <scope>NUCLEOTIDE SEQUENCE</scope>
    <source>
        <strain evidence="14">TRF0915ILg1</strain>
        <tissue evidence="14">Whole body</tissue>
    </source>
</reference>
<dbReference type="Gene3D" id="6.10.250.370">
    <property type="match status" value="1"/>
</dbReference>
<keyword evidence="7" id="KW-0862">Zinc</keyword>
<dbReference type="Pfam" id="PF09454">
    <property type="entry name" value="Vps23_core"/>
    <property type="match status" value="1"/>
</dbReference>
<gene>
    <name evidence="14" type="ORF">ILUMI_25642</name>
</gene>
<evidence type="ECO:0000256" key="9">
    <source>
        <dbReference type="SAM" id="Coils"/>
    </source>
</evidence>
<dbReference type="PROSITE" id="PS51312">
    <property type="entry name" value="SB"/>
    <property type="match status" value="1"/>
</dbReference>
<feature type="compositionally biased region" description="Basic and acidic residues" evidence="10">
    <location>
        <begin position="109"/>
        <end position="125"/>
    </location>
</feature>
<protein>
    <recommendedName>
        <fullName evidence="16">Tumor susceptibility gene 101 protein</fullName>
    </recommendedName>
</protein>
<evidence type="ECO:0000256" key="3">
    <source>
        <dbReference type="ARBA" id="ARBA00022448"/>
    </source>
</evidence>
<dbReference type="InterPro" id="IPR017916">
    <property type="entry name" value="SB_dom"/>
</dbReference>
<feature type="region of interest" description="Disordered" evidence="10">
    <location>
        <begin position="51"/>
        <end position="127"/>
    </location>
</feature>
<feature type="domain" description="SB" evidence="12">
    <location>
        <begin position="442"/>
        <end position="508"/>
    </location>
</feature>